<dbReference type="PANTHER" id="PTHR31973:SF196">
    <property type="entry name" value="SWIM-TYPE DOMAIN-CONTAINING PROTEIN"/>
    <property type="match status" value="1"/>
</dbReference>
<dbReference type="Proteomes" id="UP001058974">
    <property type="component" value="Chromosome 4"/>
</dbReference>
<dbReference type="AlphaFoldDB" id="A0A9D4XKD8"/>
<organism evidence="1 2">
    <name type="scientific">Pisum sativum</name>
    <name type="common">Garden pea</name>
    <name type="synonym">Lathyrus oleraceus</name>
    <dbReference type="NCBI Taxonomy" id="3888"/>
    <lineage>
        <taxon>Eukaryota</taxon>
        <taxon>Viridiplantae</taxon>
        <taxon>Streptophyta</taxon>
        <taxon>Embryophyta</taxon>
        <taxon>Tracheophyta</taxon>
        <taxon>Spermatophyta</taxon>
        <taxon>Magnoliopsida</taxon>
        <taxon>eudicotyledons</taxon>
        <taxon>Gunneridae</taxon>
        <taxon>Pentapetalae</taxon>
        <taxon>rosids</taxon>
        <taxon>fabids</taxon>
        <taxon>Fabales</taxon>
        <taxon>Fabaceae</taxon>
        <taxon>Papilionoideae</taxon>
        <taxon>50 kb inversion clade</taxon>
        <taxon>NPAAA clade</taxon>
        <taxon>Hologalegina</taxon>
        <taxon>IRL clade</taxon>
        <taxon>Fabeae</taxon>
        <taxon>Lathyrus</taxon>
    </lineage>
</organism>
<keyword evidence="2" id="KW-1185">Reference proteome</keyword>
<gene>
    <name evidence="1" type="ORF">KIW84_044169</name>
</gene>
<dbReference type="Gramene" id="Psat04G0416900-T1">
    <property type="protein sequence ID" value="KAI5420271.1"/>
    <property type="gene ID" value="KIW84_044169"/>
</dbReference>
<comment type="caution">
    <text evidence="1">The sequence shown here is derived from an EMBL/GenBank/DDBJ whole genome shotgun (WGS) entry which is preliminary data.</text>
</comment>
<evidence type="ECO:0000313" key="2">
    <source>
        <dbReference type="Proteomes" id="UP001058974"/>
    </source>
</evidence>
<sequence length="224" mass="25683">MKKEKNSGPKSGYDNEQSGYNDIELYILPHQQQVSQFIDQSQVFCKTDDEQAKVNVPDDEEEEVEIMVDSMVNADEKELSASYQKRSESWEIGFMGPIHTCMLTNPMQDNRKLSSQLICDEILFVIGDNLSLKVSTIISHIRSKYEYTPSYRKAWIARTKVVEKVFDNWDESYKQLPKYMFALKQYAPGTIVKLEMLSVYTLDGTCAVGNGIFHRPSGRINHAS</sequence>
<evidence type="ECO:0000313" key="1">
    <source>
        <dbReference type="EMBL" id="KAI5420271.1"/>
    </source>
</evidence>
<protein>
    <recommendedName>
        <fullName evidence="3">Transposase</fullName>
    </recommendedName>
</protein>
<dbReference type="EMBL" id="JAMSHJ010000004">
    <property type="protein sequence ID" value="KAI5420271.1"/>
    <property type="molecule type" value="Genomic_DNA"/>
</dbReference>
<reference evidence="1 2" key="1">
    <citation type="journal article" date="2022" name="Nat. Genet.">
        <title>Improved pea reference genome and pan-genome highlight genomic features and evolutionary characteristics.</title>
        <authorList>
            <person name="Yang T."/>
            <person name="Liu R."/>
            <person name="Luo Y."/>
            <person name="Hu S."/>
            <person name="Wang D."/>
            <person name="Wang C."/>
            <person name="Pandey M.K."/>
            <person name="Ge S."/>
            <person name="Xu Q."/>
            <person name="Li N."/>
            <person name="Li G."/>
            <person name="Huang Y."/>
            <person name="Saxena R.K."/>
            <person name="Ji Y."/>
            <person name="Li M."/>
            <person name="Yan X."/>
            <person name="He Y."/>
            <person name="Liu Y."/>
            <person name="Wang X."/>
            <person name="Xiang C."/>
            <person name="Varshney R.K."/>
            <person name="Ding H."/>
            <person name="Gao S."/>
            <person name="Zong X."/>
        </authorList>
    </citation>
    <scope>NUCLEOTIDE SEQUENCE [LARGE SCALE GENOMIC DNA]</scope>
    <source>
        <strain evidence="1 2">cv. Zhongwan 6</strain>
    </source>
</reference>
<accession>A0A9D4XKD8</accession>
<name>A0A9D4XKD8_PEA</name>
<dbReference type="PANTHER" id="PTHR31973">
    <property type="entry name" value="POLYPROTEIN, PUTATIVE-RELATED"/>
    <property type="match status" value="1"/>
</dbReference>
<evidence type="ECO:0008006" key="3">
    <source>
        <dbReference type="Google" id="ProtNLM"/>
    </source>
</evidence>
<proteinExistence type="predicted"/>